<keyword evidence="3" id="KW-1185">Reference proteome</keyword>
<dbReference type="Proteomes" id="UP001166251">
    <property type="component" value="Unassembled WGS sequence"/>
</dbReference>
<keyword evidence="1" id="KW-0732">Signal</keyword>
<evidence type="ECO:0008006" key="4">
    <source>
        <dbReference type="Google" id="ProtNLM"/>
    </source>
</evidence>
<name>A0ABS7EF03_9GAMM</name>
<evidence type="ECO:0000256" key="1">
    <source>
        <dbReference type="SAM" id="SignalP"/>
    </source>
</evidence>
<dbReference type="EMBL" id="JAHZSS010000003">
    <property type="protein sequence ID" value="MBW8190267.1"/>
    <property type="molecule type" value="Genomic_DNA"/>
</dbReference>
<evidence type="ECO:0000313" key="3">
    <source>
        <dbReference type="Proteomes" id="UP001166251"/>
    </source>
</evidence>
<comment type="caution">
    <text evidence="2">The sequence shown here is derived from an EMBL/GenBank/DDBJ whole genome shotgun (WGS) entry which is preliminary data.</text>
</comment>
<evidence type="ECO:0000313" key="2">
    <source>
        <dbReference type="EMBL" id="MBW8190267.1"/>
    </source>
</evidence>
<sequence>MKTLRVLVLSLFTTLVAIPSAYADHIDPAKLVGVWGNSSDGGKTFWGYDQYFSDGSTRSWGTVPDTTINYEVEAFYQVKQKFDITNCLTIVGTTHPEVMPVGSSWCDEILEVNDSYLTYKSTDGSVVTLYRQTELAAR</sequence>
<organism evidence="2 3">
    <name type="scientific">Neiella holothuriorum</name>
    <dbReference type="NCBI Taxonomy" id="2870530"/>
    <lineage>
        <taxon>Bacteria</taxon>
        <taxon>Pseudomonadati</taxon>
        <taxon>Pseudomonadota</taxon>
        <taxon>Gammaproteobacteria</taxon>
        <taxon>Alteromonadales</taxon>
        <taxon>Echinimonadaceae</taxon>
        <taxon>Neiella</taxon>
    </lineage>
</organism>
<feature type="chain" id="PRO_5046347775" description="Secreted protein" evidence="1">
    <location>
        <begin position="24"/>
        <end position="138"/>
    </location>
</feature>
<accession>A0ABS7EF03</accession>
<feature type="signal peptide" evidence="1">
    <location>
        <begin position="1"/>
        <end position="23"/>
    </location>
</feature>
<gene>
    <name evidence="2" type="ORF">K0504_04385</name>
</gene>
<reference evidence="2" key="1">
    <citation type="submission" date="2021-07" db="EMBL/GenBank/DDBJ databases">
        <title>Neiella marina sp. nov., isolated from the intestinal content of sea cucumber Apostichopus japonicus.</title>
        <authorList>
            <person name="Bai X."/>
        </authorList>
    </citation>
    <scope>NUCLEOTIDE SEQUENCE</scope>
    <source>
        <strain evidence="2">126</strain>
    </source>
</reference>
<protein>
    <recommendedName>
        <fullName evidence="4">Secreted protein</fullName>
    </recommendedName>
</protein>
<proteinExistence type="predicted"/>
<dbReference type="RefSeq" id="WP_220102945.1">
    <property type="nucleotide sequence ID" value="NZ_JAHZSS010000003.1"/>
</dbReference>